<gene>
    <name evidence="2" type="ORF">S03H2_35960</name>
</gene>
<dbReference type="Gene3D" id="3.40.1160.10">
    <property type="entry name" value="Acetylglutamate kinase-like"/>
    <property type="match status" value="1"/>
</dbReference>
<protein>
    <recommendedName>
        <fullName evidence="1">Aspartate/glutamate/uridylate kinase domain-containing protein</fullName>
    </recommendedName>
</protein>
<dbReference type="SUPFAM" id="SSF53633">
    <property type="entry name" value="Carbamate kinase-like"/>
    <property type="match status" value="1"/>
</dbReference>
<dbReference type="InterPro" id="IPR036393">
    <property type="entry name" value="AceGlu_kinase-like_sf"/>
</dbReference>
<dbReference type="Pfam" id="PF00696">
    <property type="entry name" value="AA_kinase"/>
    <property type="match status" value="1"/>
</dbReference>
<organism evidence="2">
    <name type="scientific">marine sediment metagenome</name>
    <dbReference type="NCBI Taxonomy" id="412755"/>
    <lineage>
        <taxon>unclassified sequences</taxon>
        <taxon>metagenomes</taxon>
        <taxon>ecological metagenomes</taxon>
    </lineage>
</organism>
<dbReference type="InterPro" id="IPR001048">
    <property type="entry name" value="Asp/Glu/Uridylate_kinase"/>
</dbReference>
<name>X1HE67_9ZZZZ</name>
<dbReference type="AlphaFoldDB" id="X1HE67"/>
<sequence length="71" mass="7708">MTSKDVLVFKLGGSLLTGKSTPYTLREEIIKSVAVEIKECIDLGLIKSLVIVHGVGSFGHLTAHNHRRGVH</sequence>
<comment type="caution">
    <text evidence="2">The sequence shown here is derived from an EMBL/GenBank/DDBJ whole genome shotgun (WGS) entry which is preliminary data.</text>
</comment>
<feature type="domain" description="Aspartate/glutamate/uridylate kinase" evidence="1">
    <location>
        <begin position="6"/>
        <end position="65"/>
    </location>
</feature>
<evidence type="ECO:0000313" key="2">
    <source>
        <dbReference type="EMBL" id="GAH52134.1"/>
    </source>
</evidence>
<reference evidence="2" key="1">
    <citation type="journal article" date="2014" name="Front. Microbiol.">
        <title>High frequency of phylogenetically diverse reductive dehalogenase-homologous genes in deep subseafloor sedimentary metagenomes.</title>
        <authorList>
            <person name="Kawai M."/>
            <person name="Futagami T."/>
            <person name="Toyoda A."/>
            <person name="Takaki Y."/>
            <person name="Nishi S."/>
            <person name="Hori S."/>
            <person name="Arai W."/>
            <person name="Tsubouchi T."/>
            <person name="Morono Y."/>
            <person name="Uchiyama I."/>
            <person name="Ito T."/>
            <person name="Fujiyama A."/>
            <person name="Inagaki F."/>
            <person name="Takami H."/>
        </authorList>
    </citation>
    <scope>NUCLEOTIDE SEQUENCE</scope>
    <source>
        <strain evidence="2">Expedition CK06-06</strain>
    </source>
</reference>
<proteinExistence type="predicted"/>
<dbReference type="EMBL" id="BARU01022033">
    <property type="protein sequence ID" value="GAH52134.1"/>
    <property type="molecule type" value="Genomic_DNA"/>
</dbReference>
<accession>X1HE67</accession>
<evidence type="ECO:0000259" key="1">
    <source>
        <dbReference type="Pfam" id="PF00696"/>
    </source>
</evidence>